<evidence type="ECO:0000313" key="2">
    <source>
        <dbReference type="Proteomes" id="UP000532010"/>
    </source>
</evidence>
<evidence type="ECO:0000313" key="1">
    <source>
        <dbReference type="EMBL" id="MBB3019547.1"/>
    </source>
</evidence>
<dbReference type="Proteomes" id="UP000532010">
    <property type="component" value="Unassembled WGS sequence"/>
</dbReference>
<sequence>MKQPSWNAYLFSKVLVTWADRKGAHVASRIGMIMVALVNGHWPNTLGDNHEAR</sequence>
<dbReference type="EMBL" id="JACHWB010000003">
    <property type="protein sequence ID" value="MBB3019547.1"/>
    <property type="molecule type" value="Genomic_DNA"/>
</dbReference>
<protein>
    <submittedName>
        <fullName evidence="1">Uncharacterized protein</fullName>
    </submittedName>
</protein>
<accession>A0A7W4VMR9</accession>
<comment type="caution">
    <text evidence="1">The sequence shown here is derived from an EMBL/GenBank/DDBJ whole genome shotgun (WGS) entry which is preliminary data.</text>
</comment>
<name>A0A7W4VMR9_9HYPH</name>
<reference evidence="1 2" key="1">
    <citation type="submission" date="2020-08" db="EMBL/GenBank/DDBJ databases">
        <title>The Agave Microbiome: Exploring the role of microbial communities in plant adaptations to desert environments.</title>
        <authorList>
            <person name="Partida-Martinez L.P."/>
        </authorList>
    </citation>
    <scope>NUCLEOTIDE SEQUENCE [LARGE SCALE GENOMIC DNA]</scope>
    <source>
        <strain evidence="1 2">AT3.9</strain>
    </source>
</reference>
<dbReference type="AlphaFoldDB" id="A0A7W4VMR9"/>
<proteinExistence type="predicted"/>
<gene>
    <name evidence="1" type="ORF">FHR70_002612</name>
</gene>
<organism evidence="1 2">
    <name type="scientific">Microvirga lupini</name>
    <dbReference type="NCBI Taxonomy" id="420324"/>
    <lineage>
        <taxon>Bacteria</taxon>
        <taxon>Pseudomonadati</taxon>
        <taxon>Pseudomonadota</taxon>
        <taxon>Alphaproteobacteria</taxon>
        <taxon>Hyphomicrobiales</taxon>
        <taxon>Methylobacteriaceae</taxon>
        <taxon>Microvirga</taxon>
    </lineage>
</organism>
<keyword evidence="2" id="KW-1185">Reference proteome</keyword>